<accession>C4G9C0</accession>
<evidence type="ECO:0000313" key="2">
    <source>
        <dbReference type="Proteomes" id="UP000003494"/>
    </source>
</evidence>
<dbReference type="HOGENOM" id="CLU_2901786_0_0_9"/>
<dbReference type="STRING" id="626523.GCWU000342_00571"/>
<reference evidence="1" key="1">
    <citation type="submission" date="2009-04" db="EMBL/GenBank/DDBJ databases">
        <authorList>
            <person name="Weinstock G."/>
            <person name="Sodergren E."/>
            <person name="Clifton S."/>
            <person name="Fulton L."/>
            <person name="Fulton B."/>
            <person name="Courtney L."/>
            <person name="Fronick C."/>
            <person name="Harrison M."/>
            <person name="Strong C."/>
            <person name="Farmer C."/>
            <person name="Delahaunty K."/>
            <person name="Markovic C."/>
            <person name="Hall O."/>
            <person name="Minx P."/>
            <person name="Tomlinson C."/>
            <person name="Mitreva M."/>
            <person name="Nelson J."/>
            <person name="Hou S."/>
            <person name="Wollam A."/>
            <person name="Pepin K.H."/>
            <person name="Johnson M."/>
            <person name="Bhonagiri V."/>
            <person name="Nash W.E."/>
            <person name="Warren W."/>
            <person name="Chinwalla A."/>
            <person name="Mardis E.R."/>
            <person name="Wilson R.K."/>
        </authorList>
    </citation>
    <scope>NUCLEOTIDE SEQUENCE [LARGE SCALE GENOMIC DNA]</scope>
    <source>
        <strain evidence="1">DSM 14600</strain>
    </source>
</reference>
<evidence type="ECO:0000313" key="1">
    <source>
        <dbReference type="EMBL" id="EEP29217.1"/>
    </source>
</evidence>
<dbReference type="EMBL" id="ACIP02000001">
    <property type="protein sequence ID" value="EEP29217.1"/>
    <property type="molecule type" value="Genomic_DNA"/>
</dbReference>
<gene>
    <name evidence="1" type="ORF">GCWU000342_00571</name>
</gene>
<name>C4G9C0_9FIRM</name>
<proteinExistence type="predicted"/>
<protein>
    <submittedName>
        <fullName evidence="1">Uncharacterized protein</fullName>
    </submittedName>
</protein>
<organism evidence="1 2">
    <name type="scientific">Shuttleworthella satelles DSM 14600</name>
    <dbReference type="NCBI Taxonomy" id="626523"/>
    <lineage>
        <taxon>Bacteria</taxon>
        <taxon>Bacillati</taxon>
        <taxon>Bacillota</taxon>
        <taxon>Clostridia</taxon>
        <taxon>Lachnospirales</taxon>
        <taxon>Lachnospiraceae</taxon>
        <taxon>Shuttleworthella</taxon>
    </lineage>
</organism>
<dbReference type="AlphaFoldDB" id="C4G9C0"/>
<dbReference type="Proteomes" id="UP000003494">
    <property type="component" value="Unassembled WGS sequence"/>
</dbReference>
<comment type="caution">
    <text evidence="1">The sequence shown here is derived from an EMBL/GenBank/DDBJ whole genome shotgun (WGS) entry which is preliminary data.</text>
</comment>
<keyword evidence="2" id="KW-1185">Reference proteome</keyword>
<sequence>MRCEEVVSLSCHRIPMFFHRLIWTLVNPAAFSDSPNSFSHGLVWLSICRCMGLEVTCLPTEL</sequence>